<accession>A0A4U0UFC2</accession>
<evidence type="ECO:0000313" key="9">
    <source>
        <dbReference type="Proteomes" id="UP000308549"/>
    </source>
</evidence>
<dbReference type="OrthoDB" id="2968323at2759"/>
<evidence type="ECO:0000259" key="7">
    <source>
        <dbReference type="Pfam" id="PF01636"/>
    </source>
</evidence>
<keyword evidence="5" id="KW-0496">Mitochondrion</keyword>
<evidence type="ECO:0000256" key="2">
    <source>
        <dbReference type="ARBA" id="ARBA00005543"/>
    </source>
</evidence>
<dbReference type="InterPro" id="IPR051035">
    <property type="entry name" value="Mito_inheritance_9"/>
</dbReference>
<dbReference type="EMBL" id="NAJL01000001">
    <property type="protein sequence ID" value="TKA34261.1"/>
    <property type="molecule type" value="Genomic_DNA"/>
</dbReference>
<dbReference type="AlphaFoldDB" id="A0A4U0UFC2"/>
<dbReference type="InterPro" id="IPR011009">
    <property type="entry name" value="Kinase-like_dom_sf"/>
</dbReference>
<dbReference type="Gene3D" id="3.90.1200.10">
    <property type="match status" value="1"/>
</dbReference>
<organism evidence="8 9">
    <name type="scientific">Salinomyces thailandicus</name>
    <dbReference type="NCBI Taxonomy" id="706561"/>
    <lineage>
        <taxon>Eukaryota</taxon>
        <taxon>Fungi</taxon>
        <taxon>Dikarya</taxon>
        <taxon>Ascomycota</taxon>
        <taxon>Pezizomycotina</taxon>
        <taxon>Dothideomycetes</taxon>
        <taxon>Dothideomycetidae</taxon>
        <taxon>Mycosphaerellales</taxon>
        <taxon>Teratosphaeriaceae</taxon>
        <taxon>Salinomyces</taxon>
    </lineage>
</organism>
<evidence type="ECO:0000256" key="4">
    <source>
        <dbReference type="ARBA" id="ARBA00022946"/>
    </source>
</evidence>
<dbReference type="PANTHER" id="PTHR36091:SF1">
    <property type="entry name" value="ALTERED INHERITANCE OF MITOCHONDRIA PROTEIN 9, MITOCHONDRIAL"/>
    <property type="match status" value="1"/>
</dbReference>
<proteinExistence type="inferred from homology"/>
<dbReference type="InterPro" id="IPR002575">
    <property type="entry name" value="Aminoglycoside_PTrfase"/>
</dbReference>
<evidence type="ECO:0000256" key="1">
    <source>
        <dbReference type="ARBA" id="ARBA00004173"/>
    </source>
</evidence>
<evidence type="ECO:0000256" key="3">
    <source>
        <dbReference type="ARBA" id="ARBA00016197"/>
    </source>
</evidence>
<keyword evidence="4" id="KW-0809">Transit peptide</keyword>
<gene>
    <name evidence="8" type="ORF">B0A50_00241</name>
</gene>
<name>A0A4U0UFC2_9PEZI</name>
<comment type="similarity">
    <text evidence="2">Belongs to the AIM9 family.</text>
</comment>
<comment type="caution">
    <text evidence="8">The sequence shown here is derived from an EMBL/GenBank/DDBJ whole genome shotgun (WGS) entry which is preliminary data.</text>
</comment>
<evidence type="ECO:0000256" key="5">
    <source>
        <dbReference type="ARBA" id="ARBA00023128"/>
    </source>
</evidence>
<evidence type="ECO:0000313" key="8">
    <source>
        <dbReference type="EMBL" id="TKA34261.1"/>
    </source>
</evidence>
<keyword evidence="9" id="KW-1185">Reference proteome</keyword>
<comment type="subcellular location">
    <subcellularLocation>
        <location evidence="1">Mitochondrion</location>
    </subcellularLocation>
</comment>
<evidence type="ECO:0000256" key="6">
    <source>
        <dbReference type="ARBA" id="ARBA00031849"/>
    </source>
</evidence>
<feature type="domain" description="Aminoglycoside phosphotransferase" evidence="7">
    <location>
        <begin position="44"/>
        <end position="261"/>
    </location>
</feature>
<dbReference type="Pfam" id="PF01636">
    <property type="entry name" value="APH"/>
    <property type="match status" value="1"/>
</dbReference>
<dbReference type="GO" id="GO:0005739">
    <property type="term" value="C:mitochondrion"/>
    <property type="evidence" value="ECO:0007669"/>
    <property type="project" value="UniProtKB-SubCell"/>
</dbReference>
<sequence>MTKLAEGGFNKVFKLLMDNDSVVIARIPDPIVGRASRVKTVLKIPVPKVLSWSEDDTNEVEAAYILMEPAKGTQLGEIWQDMEKDAKMTLVEDLVAIQKKFASVTFSCYGSLYFAADAFPGCVKAGITGAVTPETKDYVESRFVVGPSAERSFYEPKQALGSLECGPWPSAHKYLETLVDRERLKLASNSSLPSSESDTARNDRLSLLHKFEAVSPYILPQETRLSRPTIWHWDLRSPNLFVEHGRITSVIDWQDVWIGPLFLQAKRPRLVQYHGAITLRLPDGYEEMEDKDEKARVTQQVEKSILFWCYGEDIKTRNPELHELLILPLARKRKETVKFASEISEGDVTPLRECLIQLMRHWVDLGTGVDCLIDFTEEEIAAHDQEAESWNEIADCWSALHGFVARDGWTSLENYEEAVDLFKRLREEGLKNLDGDELVEFERESRWVVESTSIDGKGSARETRGVE</sequence>
<dbReference type="SUPFAM" id="SSF56112">
    <property type="entry name" value="Protein kinase-like (PK-like)"/>
    <property type="match status" value="1"/>
</dbReference>
<reference evidence="8 9" key="1">
    <citation type="submission" date="2017-03" db="EMBL/GenBank/DDBJ databases">
        <title>Genomes of endolithic fungi from Antarctica.</title>
        <authorList>
            <person name="Coleine C."/>
            <person name="Masonjones S."/>
            <person name="Stajich J.E."/>
        </authorList>
    </citation>
    <scope>NUCLEOTIDE SEQUENCE [LARGE SCALE GENOMIC DNA]</scope>
    <source>
        <strain evidence="8 9">CCFEE 6315</strain>
    </source>
</reference>
<dbReference type="PANTHER" id="PTHR36091">
    <property type="entry name" value="ALTERED INHERITANCE OF MITOCHONDRIA PROTEIN 9, MITOCHONDRIAL"/>
    <property type="match status" value="1"/>
</dbReference>
<dbReference type="Proteomes" id="UP000308549">
    <property type="component" value="Unassembled WGS sequence"/>
</dbReference>
<protein>
    <recommendedName>
        <fullName evidence="3">Altered inheritance of mitochondria protein 9, mitochondrial</fullName>
    </recommendedName>
    <alternativeName>
        <fullName evidence="6">Found in mitochondrial proteome protein 29</fullName>
    </alternativeName>
</protein>